<accession>A0A449D9J7</accession>
<protein>
    <submittedName>
        <fullName evidence="1">Uncharacterized protein</fullName>
    </submittedName>
</protein>
<dbReference type="EMBL" id="CAACXN010000015">
    <property type="protein sequence ID" value="VEW14243.1"/>
    <property type="molecule type" value="Genomic_DNA"/>
</dbReference>
<organism evidence="1 2">
    <name type="scientific">Brevibacterium casei</name>
    <dbReference type="NCBI Taxonomy" id="33889"/>
    <lineage>
        <taxon>Bacteria</taxon>
        <taxon>Bacillati</taxon>
        <taxon>Actinomycetota</taxon>
        <taxon>Actinomycetes</taxon>
        <taxon>Micrococcales</taxon>
        <taxon>Brevibacteriaceae</taxon>
        <taxon>Brevibacterium</taxon>
    </lineage>
</organism>
<reference evidence="1 2" key="1">
    <citation type="submission" date="2019-02" db="EMBL/GenBank/DDBJ databases">
        <authorList>
            <consortium name="Pathogen Informatics"/>
        </authorList>
    </citation>
    <scope>NUCLEOTIDE SEQUENCE [LARGE SCALE GENOMIC DNA]</scope>
    <source>
        <strain evidence="1 2">3012STDY7078520</strain>
    </source>
</reference>
<evidence type="ECO:0000313" key="1">
    <source>
        <dbReference type="EMBL" id="VEW14243.1"/>
    </source>
</evidence>
<dbReference type="RefSeq" id="WP_223289945.1">
    <property type="nucleotide sequence ID" value="NZ_CAACXN010000015.1"/>
</dbReference>
<proteinExistence type="predicted"/>
<gene>
    <name evidence="1" type="ORF">NCTC12391_02389</name>
</gene>
<name>A0A449D9J7_9MICO</name>
<sequence>MNFDAPLDGWFTHLAWNIDLSTRGPFVKASSRRADYDHRLVNLAKKLRDEGATTAHALGVTVIVPVKGGPQYDLALLVHAAEPMRDSLVERTTALGFPSPELAMTARNGGRFGDTEGQDGEILLNHFAGETSSENAVESWKSVSEWYARALKVDNSTLLEFTPDAPFLIMNYAVLPGKTVPFLAGQLLRPSFYSVVRKQLHNVGIEPFPLIARRLGA</sequence>
<evidence type="ECO:0000313" key="2">
    <source>
        <dbReference type="Proteomes" id="UP000386281"/>
    </source>
</evidence>
<dbReference type="Proteomes" id="UP000386281">
    <property type="component" value="Unassembled WGS sequence"/>
</dbReference>
<dbReference type="AlphaFoldDB" id="A0A449D9J7"/>